<organism evidence="12 13">
    <name type="scientific">Pyrus ussuriensis x Pyrus communis</name>
    <dbReference type="NCBI Taxonomy" id="2448454"/>
    <lineage>
        <taxon>Eukaryota</taxon>
        <taxon>Viridiplantae</taxon>
        <taxon>Streptophyta</taxon>
        <taxon>Embryophyta</taxon>
        <taxon>Tracheophyta</taxon>
        <taxon>Spermatophyta</taxon>
        <taxon>Magnoliopsida</taxon>
        <taxon>eudicotyledons</taxon>
        <taxon>Gunneridae</taxon>
        <taxon>Pentapetalae</taxon>
        <taxon>rosids</taxon>
        <taxon>fabids</taxon>
        <taxon>Rosales</taxon>
        <taxon>Rosaceae</taxon>
        <taxon>Amygdaloideae</taxon>
        <taxon>Maleae</taxon>
        <taxon>Pyrus</taxon>
    </lineage>
</organism>
<proteinExistence type="inferred from homology"/>
<evidence type="ECO:0000256" key="8">
    <source>
        <dbReference type="ARBA" id="ARBA00023136"/>
    </source>
</evidence>
<evidence type="ECO:0000256" key="6">
    <source>
        <dbReference type="ARBA" id="ARBA00022847"/>
    </source>
</evidence>
<feature type="transmembrane region" description="Helical" evidence="10">
    <location>
        <begin position="249"/>
        <end position="270"/>
    </location>
</feature>
<accession>A0A5N5GRV5</accession>
<dbReference type="PANTHER" id="PTHR23500">
    <property type="entry name" value="SOLUTE CARRIER FAMILY 2, FACILITATED GLUCOSE TRANSPORTER"/>
    <property type="match status" value="1"/>
</dbReference>
<dbReference type="InterPro" id="IPR003663">
    <property type="entry name" value="Sugar/inositol_transpt"/>
</dbReference>
<feature type="domain" description="Major facilitator superfamily (MFS) profile" evidence="11">
    <location>
        <begin position="96"/>
        <end position="543"/>
    </location>
</feature>
<dbReference type="GO" id="GO:0005351">
    <property type="term" value="F:carbohydrate:proton symporter activity"/>
    <property type="evidence" value="ECO:0007669"/>
    <property type="project" value="InterPro"/>
</dbReference>
<dbReference type="InterPro" id="IPR005828">
    <property type="entry name" value="MFS_sugar_transport-like"/>
</dbReference>
<dbReference type="InterPro" id="IPR044776">
    <property type="entry name" value="PLT1-6"/>
</dbReference>
<evidence type="ECO:0000256" key="10">
    <source>
        <dbReference type="SAM" id="Phobius"/>
    </source>
</evidence>
<evidence type="ECO:0000256" key="3">
    <source>
        <dbReference type="ARBA" id="ARBA00022448"/>
    </source>
</evidence>
<dbReference type="InterPro" id="IPR020846">
    <property type="entry name" value="MFS_dom"/>
</dbReference>
<evidence type="ECO:0000256" key="7">
    <source>
        <dbReference type="ARBA" id="ARBA00022989"/>
    </source>
</evidence>
<dbReference type="CDD" id="cd17437">
    <property type="entry name" value="MFS_PLT"/>
    <property type="match status" value="1"/>
</dbReference>
<feature type="transmembrane region" description="Helical" evidence="10">
    <location>
        <begin position="449"/>
        <end position="476"/>
    </location>
</feature>
<reference evidence="12 13" key="1">
    <citation type="submission" date="2019-09" db="EMBL/GenBank/DDBJ databases">
        <authorList>
            <person name="Ou C."/>
        </authorList>
    </citation>
    <scope>NUCLEOTIDE SEQUENCE [LARGE SCALE GENOMIC DNA]</scope>
    <source>
        <strain evidence="12">S2</strain>
        <tissue evidence="12">Leaf</tissue>
    </source>
</reference>
<dbReference type="PROSITE" id="PS00216">
    <property type="entry name" value="SUGAR_TRANSPORT_1"/>
    <property type="match status" value="1"/>
</dbReference>
<comment type="subcellular location">
    <subcellularLocation>
        <location evidence="1">Membrane</location>
        <topology evidence="1">Multi-pass membrane protein</topology>
    </subcellularLocation>
</comment>
<dbReference type="AlphaFoldDB" id="A0A5N5GRV5"/>
<name>A0A5N5GRV5_9ROSA</name>
<evidence type="ECO:0000313" key="12">
    <source>
        <dbReference type="EMBL" id="KAB2618028.1"/>
    </source>
</evidence>
<protein>
    <submittedName>
        <fullName evidence="12">Polyol transporter 6</fullName>
    </submittedName>
</protein>
<evidence type="ECO:0000313" key="13">
    <source>
        <dbReference type="Proteomes" id="UP000327157"/>
    </source>
</evidence>
<keyword evidence="4" id="KW-0762">Sugar transport</keyword>
<dbReference type="SUPFAM" id="SSF103473">
    <property type="entry name" value="MFS general substrate transporter"/>
    <property type="match status" value="1"/>
</dbReference>
<dbReference type="Pfam" id="PF00083">
    <property type="entry name" value="Sugar_tr"/>
    <property type="match status" value="1"/>
</dbReference>
<feature type="transmembrane region" description="Helical" evidence="10">
    <location>
        <begin position="130"/>
        <end position="149"/>
    </location>
</feature>
<feature type="transmembrane region" description="Helical" evidence="10">
    <location>
        <begin position="416"/>
        <end position="437"/>
    </location>
</feature>
<dbReference type="Proteomes" id="UP000327157">
    <property type="component" value="Chromosome 15"/>
</dbReference>
<feature type="transmembrane region" description="Helical" evidence="10">
    <location>
        <begin position="514"/>
        <end position="539"/>
    </location>
</feature>
<keyword evidence="5 10" id="KW-0812">Transmembrane</keyword>
<evidence type="ECO:0000256" key="4">
    <source>
        <dbReference type="ARBA" id="ARBA00022597"/>
    </source>
</evidence>
<evidence type="ECO:0000256" key="2">
    <source>
        <dbReference type="ARBA" id="ARBA00010992"/>
    </source>
</evidence>
<evidence type="ECO:0000256" key="9">
    <source>
        <dbReference type="RuleBase" id="RU003346"/>
    </source>
</evidence>
<dbReference type="OrthoDB" id="6339427at2759"/>
<dbReference type="InterPro" id="IPR005829">
    <property type="entry name" value="Sugar_transporter_CS"/>
</dbReference>
<dbReference type="PANTHER" id="PTHR23500:SF453">
    <property type="entry name" value="POLYOL TRANSPORTER 3-RELATED"/>
    <property type="match status" value="1"/>
</dbReference>
<reference evidence="12 13" key="3">
    <citation type="submission" date="2019-11" db="EMBL/GenBank/DDBJ databases">
        <title>A de novo genome assembly of a pear dwarfing rootstock.</title>
        <authorList>
            <person name="Wang F."/>
            <person name="Wang J."/>
            <person name="Li S."/>
            <person name="Zhang Y."/>
            <person name="Fang M."/>
            <person name="Ma L."/>
            <person name="Zhao Y."/>
            <person name="Jiang S."/>
        </authorList>
    </citation>
    <scope>NUCLEOTIDE SEQUENCE [LARGE SCALE GENOMIC DNA]</scope>
    <source>
        <strain evidence="12">S2</strain>
        <tissue evidence="12">Leaf</tissue>
    </source>
</reference>
<keyword evidence="6" id="KW-0769">Symport</keyword>
<comment type="caution">
    <text evidence="12">The sequence shown here is derived from an EMBL/GenBank/DDBJ whole genome shotgun (WGS) entry which is preliminary data.</text>
</comment>
<feature type="transmembrane region" description="Helical" evidence="10">
    <location>
        <begin position="388"/>
        <end position="410"/>
    </location>
</feature>
<keyword evidence="8 10" id="KW-0472">Membrane</keyword>
<dbReference type="FunFam" id="1.20.1250.20:FF:000025">
    <property type="entry name" value="probable polyol transporter 4"/>
    <property type="match status" value="1"/>
</dbReference>
<dbReference type="InterPro" id="IPR036259">
    <property type="entry name" value="MFS_trans_sf"/>
</dbReference>
<dbReference type="PRINTS" id="PR00171">
    <property type="entry name" value="SUGRTRNSPORT"/>
</dbReference>
<dbReference type="GO" id="GO:0016020">
    <property type="term" value="C:membrane"/>
    <property type="evidence" value="ECO:0007669"/>
    <property type="project" value="UniProtKB-SubCell"/>
</dbReference>
<gene>
    <name evidence="12" type="ORF">D8674_013897</name>
</gene>
<feature type="transmembrane region" description="Helical" evidence="10">
    <location>
        <begin position="92"/>
        <end position="110"/>
    </location>
</feature>
<keyword evidence="7 10" id="KW-1133">Transmembrane helix</keyword>
<dbReference type="EMBL" id="SMOL01000401">
    <property type="protein sequence ID" value="KAB2618028.1"/>
    <property type="molecule type" value="Genomic_DNA"/>
</dbReference>
<sequence>MVDLFTKSLSKTTFQKLVQGIGMRKLSELVTHKFLLSILPKISLCVHASEILYPIDDIILSRETMPKNTTTSPMEVEGSGESCETPERINKIACACAVVASIISIIFGYDTGVMSGAMIFIKEDLKINDVQVEVLAGILNICALVGSLAAGRTSDYIGRRYTIVLASIIFLIGAVLMGYGPNYAVLMTGRCTAGVGVGFALMIAPVYSAEISSAKSRGRLTALPELCISLGILLGYVSNYLFGKFTLKLGWRLMLGVAGLPSIVLAFGILKMPESPRWLVMQGRLAEAKKTLLLVSNSKQEAEHRFRDILVAAGINKNCNEDVVKVSNTTRGEGVWKELFLRPTPAVRRILIAAIGIHFFEHATGIEAVVLYSPRIFKKAGIIGKDKLLLATVGVGLTKTVFICVATLFLDKAGRRRLLLTSTGGMIIALTGLGFGLTMAEHSKEKLTWALSFSIVAVYVFVAFFSIGLGPITWVYSTEIFPLKLRAQGSSIGVAVNRLMNATVSMSFISIYKAITIGGAFFMFAGIAVLAWIFFFFFLPETKGRSLEEMEMVFSKTSDASRSRNDTV</sequence>
<feature type="transmembrane region" description="Helical" evidence="10">
    <location>
        <begin position="220"/>
        <end position="237"/>
    </location>
</feature>
<evidence type="ECO:0000256" key="1">
    <source>
        <dbReference type="ARBA" id="ARBA00004141"/>
    </source>
</evidence>
<keyword evidence="13" id="KW-1185">Reference proteome</keyword>
<reference evidence="13" key="2">
    <citation type="submission" date="2019-10" db="EMBL/GenBank/DDBJ databases">
        <title>A de novo genome assembly of a pear dwarfing rootstock.</title>
        <authorList>
            <person name="Wang F."/>
            <person name="Wang J."/>
            <person name="Li S."/>
            <person name="Zhang Y."/>
            <person name="Fang M."/>
            <person name="Ma L."/>
            <person name="Zhao Y."/>
            <person name="Jiang S."/>
        </authorList>
    </citation>
    <scope>NUCLEOTIDE SEQUENCE [LARGE SCALE GENOMIC DNA]</scope>
</reference>
<keyword evidence="3 9" id="KW-0813">Transport</keyword>
<feature type="transmembrane region" description="Helical" evidence="10">
    <location>
        <begin position="185"/>
        <end position="208"/>
    </location>
</feature>
<evidence type="ECO:0000259" key="11">
    <source>
        <dbReference type="PROSITE" id="PS50850"/>
    </source>
</evidence>
<dbReference type="NCBIfam" id="TIGR00879">
    <property type="entry name" value="SP"/>
    <property type="match status" value="1"/>
</dbReference>
<feature type="transmembrane region" description="Helical" evidence="10">
    <location>
        <begin position="161"/>
        <end position="179"/>
    </location>
</feature>
<comment type="similarity">
    <text evidence="2 9">Belongs to the major facilitator superfamily. Sugar transporter (TC 2.A.1.1) family.</text>
</comment>
<dbReference type="Gene3D" id="1.20.1250.20">
    <property type="entry name" value="MFS general substrate transporter like domains"/>
    <property type="match status" value="1"/>
</dbReference>
<evidence type="ECO:0000256" key="5">
    <source>
        <dbReference type="ARBA" id="ARBA00022692"/>
    </source>
</evidence>
<dbReference type="InterPro" id="IPR045262">
    <property type="entry name" value="STP/PLT_plant"/>
</dbReference>
<dbReference type="PROSITE" id="PS50850">
    <property type="entry name" value="MFS"/>
    <property type="match status" value="1"/>
</dbReference>